<dbReference type="OrthoDB" id="1697690at2759"/>
<dbReference type="Proteomes" id="UP000319731">
    <property type="component" value="Unassembled WGS sequence"/>
</dbReference>
<keyword evidence="7 9" id="KW-0496">Mitochondrion</keyword>
<keyword evidence="6 9" id="KW-1133">Transmembrane helix</keyword>
<protein>
    <recommendedName>
        <fullName evidence="9">Mitochondrial pyruvate carrier</fullName>
    </recommendedName>
</protein>
<evidence type="ECO:0000256" key="2">
    <source>
        <dbReference type="ARBA" id="ARBA00006416"/>
    </source>
</evidence>
<comment type="subcellular location">
    <subcellularLocation>
        <location evidence="1 9">Mitochondrion inner membrane</location>
        <topology evidence="1 9">Multi-pass membrane protein</topology>
    </subcellularLocation>
</comment>
<keyword evidence="5 9" id="KW-0999">Mitochondrion inner membrane</keyword>
<keyword evidence="11" id="KW-1185">Reference proteome</keyword>
<evidence type="ECO:0000256" key="5">
    <source>
        <dbReference type="ARBA" id="ARBA00022792"/>
    </source>
</evidence>
<dbReference type="Pfam" id="PF03650">
    <property type="entry name" value="MPC"/>
    <property type="match status" value="1"/>
</dbReference>
<dbReference type="EMBL" id="QEAO01000071">
    <property type="protein sequence ID" value="TPX30420.1"/>
    <property type="molecule type" value="Genomic_DNA"/>
</dbReference>
<gene>
    <name evidence="10" type="ORF">SmJEL517_g06028</name>
</gene>
<dbReference type="GO" id="GO:0006850">
    <property type="term" value="P:pyruvate import into mitochondria"/>
    <property type="evidence" value="ECO:0007669"/>
    <property type="project" value="InterPro"/>
</dbReference>
<proteinExistence type="inferred from homology"/>
<dbReference type="GeneID" id="42007251"/>
<dbReference type="RefSeq" id="XP_031022087.1">
    <property type="nucleotide sequence ID" value="XM_031171954.1"/>
</dbReference>
<comment type="caution">
    <text evidence="10">The sequence shown here is derived from an EMBL/GenBank/DDBJ whole genome shotgun (WGS) entry which is preliminary data.</text>
</comment>
<comment type="function">
    <text evidence="9">Mediates the uptake of pyruvate into mitochondria.</text>
</comment>
<comment type="similarity">
    <text evidence="2 9">Belongs to the mitochondrial pyruvate carrier (MPC) (TC 2.A.105) family.</text>
</comment>
<evidence type="ECO:0000256" key="3">
    <source>
        <dbReference type="ARBA" id="ARBA00022448"/>
    </source>
</evidence>
<feature type="transmembrane region" description="Helical" evidence="9">
    <location>
        <begin position="20"/>
        <end position="43"/>
    </location>
</feature>
<dbReference type="PANTHER" id="PTHR14154">
    <property type="entry name" value="UPF0041 BRAIN PROTEIN 44-RELATED"/>
    <property type="match status" value="1"/>
</dbReference>
<dbReference type="AlphaFoldDB" id="A0A507BHX9"/>
<dbReference type="STRING" id="1806994.A0A507BHX9"/>
<evidence type="ECO:0000313" key="11">
    <source>
        <dbReference type="Proteomes" id="UP000319731"/>
    </source>
</evidence>
<evidence type="ECO:0000256" key="6">
    <source>
        <dbReference type="ARBA" id="ARBA00022989"/>
    </source>
</evidence>
<evidence type="ECO:0000313" key="10">
    <source>
        <dbReference type="EMBL" id="TPX30420.1"/>
    </source>
</evidence>
<evidence type="ECO:0000256" key="8">
    <source>
        <dbReference type="ARBA" id="ARBA00023136"/>
    </source>
</evidence>
<reference evidence="10 11" key="1">
    <citation type="journal article" date="2019" name="Sci. Rep.">
        <title>Comparative genomics of chytrid fungi reveal insights into the obligate biotrophic and pathogenic lifestyle of Synchytrium endobioticum.</title>
        <authorList>
            <person name="van de Vossenberg B.T.L.H."/>
            <person name="Warris S."/>
            <person name="Nguyen H.D.T."/>
            <person name="van Gent-Pelzer M.P.E."/>
            <person name="Joly D.L."/>
            <person name="van de Geest H.C."/>
            <person name="Bonants P.J.M."/>
            <person name="Smith D.S."/>
            <person name="Levesque C.A."/>
            <person name="van der Lee T.A.J."/>
        </authorList>
    </citation>
    <scope>NUCLEOTIDE SEQUENCE [LARGE SCALE GENOMIC DNA]</scope>
    <source>
        <strain evidence="10 11">JEL517</strain>
    </source>
</reference>
<evidence type="ECO:0000256" key="4">
    <source>
        <dbReference type="ARBA" id="ARBA00022692"/>
    </source>
</evidence>
<evidence type="ECO:0000256" key="9">
    <source>
        <dbReference type="RuleBase" id="RU363100"/>
    </source>
</evidence>
<dbReference type="InterPro" id="IPR005336">
    <property type="entry name" value="MPC"/>
</dbReference>
<dbReference type="GO" id="GO:0005743">
    <property type="term" value="C:mitochondrial inner membrane"/>
    <property type="evidence" value="ECO:0007669"/>
    <property type="project" value="UniProtKB-SubCell"/>
</dbReference>
<feature type="transmembrane region" description="Helical" evidence="9">
    <location>
        <begin position="55"/>
        <end position="73"/>
    </location>
</feature>
<keyword evidence="4 9" id="KW-0812">Transmembrane</keyword>
<organism evidence="10 11">
    <name type="scientific">Synchytrium microbalum</name>
    <dbReference type="NCBI Taxonomy" id="1806994"/>
    <lineage>
        <taxon>Eukaryota</taxon>
        <taxon>Fungi</taxon>
        <taxon>Fungi incertae sedis</taxon>
        <taxon>Chytridiomycota</taxon>
        <taxon>Chytridiomycota incertae sedis</taxon>
        <taxon>Chytridiomycetes</taxon>
        <taxon>Synchytriales</taxon>
        <taxon>Synchytriaceae</taxon>
        <taxon>Synchytrium</taxon>
    </lineage>
</organism>
<evidence type="ECO:0000256" key="1">
    <source>
        <dbReference type="ARBA" id="ARBA00004448"/>
    </source>
</evidence>
<accession>A0A507BHX9</accession>
<keyword evidence="8 9" id="KW-0472">Membrane</keyword>
<evidence type="ECO:0000256" key="7">
    <source>
        <dbReference type="ARBA" id="ARBA00023128"/>
    </source>
</evidence>
<sequence length="121" mass="13914">MSALIARFGEVLRKKETRDYFMSTHFWGPVANWGLPLAAIADIKKSPEFISGKMTTALILYSALFMRFAWVVIPRNYLLMAVHVVNEGCQLTQMYRFVQWEYRGGKEKGWTAPDQATATKF</sequence>
<keyword evidence="3 9" id="KW-0813">Transport</keyword>
<name>A0A507BHX9_9FUNG</name>